<keyword evidence="3" id="KW-1185">Reference proteome</keyword>
<protein>
    <submittedName>
        <fullName evidence="2">Uncharacterized protein</fullName>
    </submittedName>
</protein>
<sequence length="88" mass="9841">MKGAAFYFYILTLFCLLSMYRCETDKTIINGKNTDAQEASSIQSQMKALFGEIASLLIFFPELRSPALAANNPLGTCNNNWHIRLTTS</sequence>
<evidence type="ECO:0000256" key="1">
    <source>
        <dbReference type="SAM" id="Phobius"/>
    </source>
</evidence>
<gene>
    <name evidence="2" type="ORF">LSINAPIS_LOCUS12831</name>
</gene>
<reference evidence="2 3" key="1">
    <citation type="submission" date="2017-07" db="EMBL/GenBank/DDBJ databases">
        <authorList>
            <person name="Talla V."/>
            <person name="Backstrom N."/>
        </authorList>
    </citation>
    <scope>NUCLEOTIDE SEQUENCE [LARGE SCALE GENOMIC DNA]</scope>
</reference>
<keyword evidence="1" id="KW-1133">Transmembrane helix</keyword>
<name>A0A5E4R0H3_9NEOP</name>
<dbReference type="AlphaFoldDB" id="A0A5E4R0H3"/>
<proteinExistence type="predicted"/>
<keyword evidence="1" id="KW-0812">Transmembrane</keyword>
<evidence type="ECO:0000313" key="3">
    <source>
        <dbReference type="Proteomes" id="UP000324832"/>
    </source>
</evidence>
<organism evidence="2 3">
    <name type="scientific">Leptidea sinapis</name>
    <dbReference type="NCBI Taxonomy" id="189913"/>
    <lineage>
        <taxon>Eukaryota</taxon>
        <taxon>Metazoa</taxon>
        <taxon>Ecdysozoa</taxon>
        <taxon>Arthropoda</taxon>
        <taxon>Hexapoda</taxon>
        <taxon>Insecta</taxon>
        <taxon>Pterygota</taxon>
        <taxon>Neoptera</taxon>
        <taxon>Endopterygota</taxon>
        <taxon>Lepidoptera</taxon>
        <taxon>Glossata</taxon>
        <taxon>Ditrysia</taxon>
        <taxon>Papilionoidea</taxon>
        <taxon>Pieridae</taxon>
        <taxon>Dismorphiinae</taxon>
        <taxon>Leptidea</taxon>
    </lineage>
</organism>
<accession>A0A5E4R0H3</accession>
<feature type="transmembrane region" description="Helical" evidence="1">
    <location>
        <begin position="6"/>
        <end position="22"/>
    </location>
</feature>
<dbReference type="Proteomes" id="UP000324832">
    <property type="component" value="Unassembled WGS sequence"/>
</dbReference>
<dbReference type="EMBL" id="FZQP02006221">
    <property type="protein sequence ID" value="VVD02664.1"/>
    <property type="molecule type" value="Genomic_DNA"/>
</dbReference>
<evidence type="ECO:0000313" key="2">
    <source>
        <dbReference type="EMBL" id="VVD02664.1"/>
    </source>
</evidence>
<keyword evidence="1" id="KW-0472">Membrane</keyword>